<keyword evidence="2" id="KW-0614">Plasmid</keyword>
<evidence type="ECO:0000313" key="2">
    <source>
        <dbReference type="EMBL" id="AXH00657.1"/>
    </source>
</evidence>
<feature type="compositionally biased region" description="Pro residues" evidence="1">
    <location>
        <begin position="96"/>
        <end position="110"/>
    </location>
</feature>
<evidence type="ECO:0000256" key="1">
    <source>
        <dbReference type="SAM" id="MobiDB-lite"/>
    </source>
</evidence>
<organism evidence="2 3">
    <name type="scientific">Deinococcus wulumuqiensis</name>
    <dbReference type="NCBI Taxonomy" id="980427"/>
    <lineage>
        <taxon>Bacteria</taxon>
        <taxon>Thermotogati</taxon>
        <taxon>Deinococcota</taxon>
        <taxon>Deinococci</taxon>
        <taxon>Deinococcales</taxon>
        <taxon>Deinococcaceae</taxon>
        <taxon>Deinococcus</taxon>
    </lineage>
</organism>
<sequence>MPEMTVTEFLESLNLTPDTEHRNWACALLHAYSLQTGVVFERHPQSHELLIPEDVRAALSKTWALGNEVGPPSPRLLALWLHHRQAMLTDFGTQPGPKPDVPPSAPPQPRAIPVTLHTSRRELL</sequence>
<dbReference type="RefSeq" id="WP_114673311.1">
    <property type="nucleotide sequence ID" value="NZ_CP031163.1"/>
</dbReference>
<gene>
    <name evidence="2" type="ORF">DVJ83_15995</name>
</gene>
<dbReference type="AlphaFoldDB" id="A0A345ILT4"/>
<proteinExistence type="predicted"/>
<name>A0A345ILT4_9DEIO</name>
<reference evidence="2 3" key="1">
    <citation type="submission" date="2018-07" db="EMBL/GenBank/DDBJ databases">
        <title>Complete Genome and Methylome Analysis of Deinococcus wulumuqiensis NEB 479.</title>
        <authorList>
            <person name="Fomenkov A."/>
            <person name="Luyten Y."/>
            <person name="Vincze T."/>
            <person name="Anton B.P."/>
            <person name="Clark T."/>
            <person name="Roberts R.J."/>
            <person name="Morgan R.D."/>
        </authorList>
    </citation>
    <scope>NUCLEOTIDE SEQUENCE [LARGE SCALE GENOMIC DNA]</scope>
    <source>
        <strain evidence="2 3">NEB 479</strain>
        <plasmid evidence="3">Plasmid pdrdi</plasmid>
    </source>
</reference>
<geneLocation type="plasmid" evidence="3">
    <name>pdrdi</name>
</geneLocation>
<protein>
    <submittedName>
        <fullName evidence="2">Uncharacterized protein</fullName>
    </submittedName>
</protein>
<evidence type="ECO:0000313" key="3">
    <source>
        <dbReference type="Proteomes" id="UP000253744"/>
    </source>
</evidence>
<accession>A0A345ILT4</accession>
<dbReference type="KEGG" id="dwu:DVJ83_15995"/>
<dbReference type="EMBL" id="CP031163">
    <property type="protein sequence ID" value="AXH00657.1"/>
    <property type="molecule type" value="Genomic_DNA"/>
</dbReference>
<feature type="region of interest" description="Disordered" evidence="1">
    <location>
        <begin position="89"/>
        <end position="112"/>
    </location>
</feature>
<dbReference type="Proteomes" id="UP000253744">
    <property type="component" value="Plasmid pDrdI"/>
</dbReference>